<protein>
    <submittedName>
        <fullName evidence="17">Myosin-15-like protein</fullName>
    </submittedName>
</protein>
<keyword evidence="4 12" id="KW-0067">ATP-binding</keyword>
<dbReference type="PROSITE" id="PS51456">
    <property type="entry name" value="MYOSIN_MOTOR"/>
    <property type="match status" value="1"/>
</dbReference>
<dbReference type="GO" id="GO:0032982">
    <property type="term" value="C:myosin filament"/>
    <property type="evidence" value="ECO:0007669"/>
    <property type="project" value="UniProtKB-KW"/>
</dbReference>
<evidence type="ECO:0000256" key="1">
    <source>
        <dbReference type="ARBA" id="ARBA00008314"/>
    </source>
</evidence>
<dbReference type="InterPro" id="IPR004009">
    <property type="entry name" value="SH3_Myosin"/>
</dbReference>
<accession>A0A061I5I0</accession>
<feature type="region of interest" description="Actin-binding" evidence="12">
    <location>
        <begin position="1630"/>
        <end position="1652"/>
    </location>
</feature>
<feature type="compositionally biased region" description="Basic and acidic residues" evidence="14">
    <location>
        <begin position="2482"/>
        <end position="2491"/>
    </location>
</feature>
<keyword evidence="7 12" id="KW-0518">Myosin</keyword>
<feature type="region of interest" description="Disordered" evidence="14">
    <location>
        <begin position="2482"/>
        <end position="2505"/>
    </location>
</feature>
<dbReference type="PROSITE" id="PS50096">
    <property type="entry name" value="IQ"/>
    <property type="match status" value="1"/>
</dbReference>
<evidence type="ECO:0000256" key="14">
    <source>
        <dbReference type="SAM" id="MobiDB-lite"/>
    </source>
</evidence>
<dbReference type="PANTHER" id="PTHR23161:SF2">
    <property type="entry name" value="PROTEIN CIP2A"/>
    <property type="match status" value="1"/>
</dbReference>
<dbReference type="Pfam" id="PF01576">
    <property type="entry name" value="Myosin_tail_1"/>
    <property type="match status" value="2"/>
</dbReference>
<dbReference type="Gene3D" id="1.10.10.820">
    <property type="match status" value="1"/>
</dbReference>
<feature type="coiled-coil region" evidence="13">
    <location>
        <begin position="2069"/>
        <end position="2328"/>
    </location>
</feature>
<dbReference type="FunFam" id="1.20.58.530:FF:000001">
    <property type="entry name" value="Myosin heavy chain"/>
    <property type="match status" value="1"/>
</dbReference>
<dbReference type="SUPFAM" id="SSF52540">
    <property type="entry name" value="P-loop containing nucleoside triphosphate hydrolases"/>
    <property type="match status" value="1"/>
</dbReference>
<dbReference type="PROSITE" id="PS51844">
    <property type="entry name" value="SH3_LIKE"/>
    <property type="match status" value="1"/>
</dbReference>
<dbReference type="Pfam" id="PF00063">
    <property type="entry name" value="Myosin_head"/>
    <property type="match status" value="1"/>
</dbReference>
<dbReference type="InterPro" id="IPR048701">
    <property type="entry name" value="CIP2A_N"/>
</dbReference>
<dbReference type="GO" id="GO:0016459">
    <property type="term" value="C:myosin complex"/>
    <property type="evidence" value="ECO:0007669"/>
    <property type="project" value="UniProtKB-KW"/>
</dbReference>
<dbReference type="Gene3D" id="1.20.5.370">
    <property type="match status" value="5"/>
</dbReference>
<dbReference type="FunFam" id="2.30.30.360:FF:000001">
    <property type="entry name" value="Myosin heavy chain"/>
    <property type="match status" value="1"/>
</dbReference>
<keyword evidence="2" id="KW-0787">Thick filament</keyword>
<organism evidence="17 18">
    <name type="scientific">Cricetulus griseus</name>
    <name type="common">Chinese hamster</name>
    <name type="synonym">Cricetulus barabensis griseus</name>
    <dbReference type="NCBI Taxonomy" id="10029"/>
    <lineage>
        <taxon>Eukaryota</taxon>
        <taxon>Metazoa</taxon>
        <taxon>Chordata</taxon>
        <taxon>Craniata</taxon>
        <taxon>Vertebrata</taxon>
        <taxon>Euteleostomi</taxon>
        <taxon>Mammalia</taxon>
        <taxon>Eutheria</taxon>
        <taxon>Euarchontoglires</taxon>
        <taxon>Glires</taxon>
        <taxon>Rodentia</taxon>
        <taxon>Myomorpha</taxon>
        <taxon>Muroidea</taxon>
        <taxon>Cricetidae</taxon>
        <taxon>Cricetinae</taxon>
        <taxon>Cricetulus</taxon>
    </lineage>
</organism>
<dbReference type="InterPro" id="IPR008989">
    <property type="entry name" value="Myosin_S1_N"/>
</dbReference>
<dbReference type="PRINTS" id="PR00193">
    <property type="entry name" value="MYOSINHEAVY"/>
</dbReference>
<comment type="subunit">
    <text evidence="11">Muscle myosin is a hexameric protein that consists of 2 heavy chain subunits (MHC), 2 alkali light chain subunits (MLC) and 2 regulatory light chain subunits (MLC-2).</text>
</comment>
<evidence type="ECO:0000256" key="9">
    <source>
        <dbReference type="ARBA" id="ARBA00023179"/>
    </source>
</evidence>
<evidence type="ECO:0000256" key="8">
    <source>
        <dbReference type="ARBA" id="ARBA00023175"/>
    </source>
</evidence>
<dbReference type="FunFam" id="1.20.5.370:FF:000001">
    <property type="entry name" value="Myosin heavy chain"/>
    <property type="match status" value="1"/>
</dbReference>
<dbReference type="Pfam" id="PF21044">
    <property type="entry name" value="CIP2A_N"/>
    <property type="match status" value="2"/>
</dbReference>
<name>A0A061I5I0_CRIGR</name>
<dbReference type="GO" id="GO:0005737">
    <property type="term" value="C:cytoplasm"/>
    <property type="evidence" value="ECO:0007669"/>
    <property type="project" value="UniProtKB-ARBA"/>
</dbReference>
<dbReference type="PANTHER" id="PTHR23161">
    <property type="entry name" value="PROTEIN CIP2A"/>
    <property type="match status" value="1"/>
</dbReference>
<dbReference type="Gene3D" id="3.40.850.10">
    <property type="entry name" value="Kinesin motor domain"/>
    <property type="match status" value="1"/>
</dbReference>
<dbReference type="FunFam" id="3.40.850.10:FF:000101">
    <property type="entry name" value="Slow myosin heavy chain 2"/>
    <property type="match status" value="1"/>
</dbReference>
<dbReference type="InterPro" id="IPR014751">
    <property type="entry name" value="XRCC4-like_C"/>
</dbReference>
<dbReference type="GO" id="GO:0005524">
    <property type="term" value="F:ATP binding"/>
    <property type="evidence" value="ECO:0007669"/>
    <property type="project" value="UniProtKB-UniRule"/>
</dbReference>
<evidence type="ECO:0000256" key="11">
    <source>
        <dbReference type="ARBA" id="ARBA00038612"/>
    </source>
</evidence>
<evidence type="ECO:0000313" key="18">
    <source>
        <dbReference type="Proteomes" id="UP000030759"/>
    </source>
</evidence>
<dbReference type="SMART" id="SM00242">
    <property type="entry name" value="MYSc"/>
    <property type="match status" value="1"/>
</dbReference>
<dbReference type="FunFam" id="1.10.10.820:FF:000001">
    <property type="entry name" value="Myosin heavy chain"/>
    <property type="match status" value="1"/>
</dbReference>
<dbReference type="InterPro" id="IPR042510">
    <property type="entry name" value="CIP2A"/>
</dbReference>
<evidence type="ECO:0000256" key="4">
    <source>
        <dbReference type="ARBA" id="ARBA00022840"/>
    </source>
</evidence>
<dbReference type="GO" id="GO:0003774">
    <property type="term" value="F:cytoskeletal motor activity"/>
    <property type="evidence" value="ECO:0007669"/>
    <property type="project" value="UniProtKB-UniRule"/>
</dbReference>
<dbReference type="SUPFAM" id="SSF90257">
    <property type="entry name" value="Myosin rod fragments"/>
    <property type="match status" value="4"/>
</dbReference>
<evidence type="ECO:0000256" key="2">
    <source>
        <dbReference type="ARBA" id="ARBA00022433"/>
    </source>
</evidence>
<sequence length="2890" mass="330174">MDSTACLKSLLLSISQYKAVKSEANATQLLRHLEVVSGQKLTRLFTSHQILPSECLSCLVELLEDPNISASLILSIISLLSQLAVDTETRDCLQSIYNLNSVLAGVVCRSSTCHSDSVFLQCIQLLQRLTYNVKFFHSGAHIDDLITFLIGHIQSSEDELTMPCLGLLANLCRHNLSVQTQIKTLSNVKSFYRTLISFLAHSSLTVVVFALSILSSLTLNEEVGEKLFHSRNIHQTFQLIFNILINGDGTLTRKYSVDLLMDLLKNPKIADYLTRYEHFSSCLNQVLGLLNAKDPASSSKVLELLLAFCAVAQLRHVLSQMMFEQSPSSNSILGSRPKSLEPTVALLRWLNQPLDASENCSVLALELFKEIFEDVIDTGNCSSTDRFVNLLLPTILDQLQFTEQNLDEVLTRKKCERMVKAIEILLNILYHNINEKDEDLSSVPSNHKKMKMSAKHDDDTLKMHIVKVLTTIKCTTLIEQQFMYGKIDLGFGTKVADSELCKLAADVILKTLNLMNKLKQLVPGMEVSFYKILQDPRLITPLAFALTSDNREQVQSGLGILLEAAPLPDFPALVLGESIAANNIYRQQETEHLPRKMPLQPLNHFFPASAKCLTPPLSKDNAPSLNIEELIEKLQAGVMVKDQINDIRISDIMDVYEMKLSTLASKESRLQDLLEAKALALAQADRLIAQYRCQRTQAETEARTLAGMLREAERKNEELGILLKSQQLESERAQNDIEHLFQHSKKLESVAKEHEILTKSYMELVQRNETTEKKNTDLQITCESLNKQIETVKKLNESLKQQNEKTIAQLMEKEEQRKEVQSQLVDRECKLSNLHKKAMSQEEKINVLLKEKDDKQETIDVLRKELSRTEQIRKELSIKASSLEVQKAQLEGRLEEKESLVKLQQEELNKHSHMIAMIHSLSGGKISPETVNLSSNLASLAQLNMLAPTSNLNYFRFRRNPFTLPIVLQPNPPPPTTPVDILRIMDLSEFGDAAAFLRRNTDDSLLQSPAFDGRKKCWVHDGKNAYIEAEVKESVGDGKVIVETRDGESLRIKEDKIQQMNPAEFEMVEDLSMLLHLNEPSVLHTLRTRYDHWMIYTYSGLFCVAINPYKWLPVYEKEVMAAYQRKKRSKVPPHIFAVANSALQDMLRSGKNQSILFTGESGAGKTINTKLTIQYFATMAAITEPKKKLGISEDQIVQMNPVLEAFGNAKTLRNDNSSRFGKLIRMHFDARGTLSSADIQIYFLEKSRVVYQQPGERNYHIFYQILSGKQELQDMLLVSTNPSDFHICSCGVVAVESVDDAKEFLATEKAIDILGFLPDEKFGCYKIIGAIMHIGNLKFRQNPREEQLEADGTENADKAASLMGINSSELVKGLIYPRIKVGNEYVTRSQNIQQVTYAVGALSKSIYERMFKWLVARMNQVLDTKLSSHFFIALLDITGFEILDYNSLEQLCINLTNEKLQQFFNQHMFILEQEEYRKEGLGWIAIDYGLDLQAFIDLIEKPMGIFSILEEECMFSKATDKTFETKLFDSHFGKSPYFQKPTSAEKSYAVHFELAHYAGVVPYNISGWLGKNKDILNETVVAVLQKSSNKVLASLFTNDIISGSATQFGEKTRRKGTSFQLISSLHKENINKLMTDLKSTAPHFVRCINPNMNKMPGVLDPFLVLQQLRCNGVLEGIRVCCEGFPIRMLYDDFKQRYCILNPRIFSKTEFVSSRKATEGVLGFLEVDNSQYQCGVTKVFLKTNILDQLEERRDEKISKVFTLFQARARGRLMRITFQKILDERDALVLIQENIRAFMAVKNWPWMRLFFKIKPLAKSVGFGKEITGLKEECAQLQKALESSESQRDELTTKQVSLVQEKHDLLLKLQAEQETLANAEEQCESLIKSRMELEARVKELSGRVEEEEAINSELTARGRKLEDECSELKKEIYDLETILAKSEKEKCAAEHKVRILTEEVHSLNEEVSKLTRAVKAAQEAQHQTQEHLHMEEEKLSNMSKASLKLGQQVDVLEGALERERKARMKCEREKLKLEGELKVNQEGAENLESSRWQLVEQLRKKEFEIGQMNSKVESEKNLVSQLQVMVKELQAHILNLKEELENERATRAKVERERADLTQDLEDLKERLEEAGGTSLAQMEITKHQEERFQKLRHDMEETTRQFEATSASLKKRHAENLAELEGQVEHLQQARQVLEQEKSDLHLQVDDLLTQVDQMARTKANAEKLCSGYERRLNEANTKLDEATRLANDLTTQNMKLQSESGEFLKRLEEKETLISQLSREKSNLTQQIEELRGQLEEETRCQSALAHALQSAKHDYDLLREQYEEEQEVKTGLHRALSKGNKETVQWRMKYEHDAIQRTEDLEEAKFKISRKEARALSTEVLMLRHACEESTEAQETLRRQNQVFQEQICSLTNQVREGIKNLAEVEKAKKLIEQEKTEAQVTLEETEGALERNESKILHFQLELSEAKAELERKLLEKEEETEKLREKHEQALGSLQSSLDSEASSRIEATRLRKKMEGDLKEVEIQLCAANRQVSQTARALGQLQSQLKDLQQQLDDSTYQNKDLKQQVAVAEQRNTLLQSELEELRSLQEQTERGRKLAEKELLEATERIHLFHSQNKGLLSQKKKLEADVAQMQKEAEELLQGCQKAEEKAKKAAAEASNTLEELKKEQDTNAHLQKMRKNMEQTIKDLQKRLDEAEQTTVLGSKKQIQKLESRVRDLEGELEGELRRSAEAQREARRLERCIKELTYQAEEDKKYLSRMQALSDKLQLKVQSYKQQVEAAEAQANQYLSKYRKQQHELNEVKERAEVAETQVNKLKAKVKEFERKEMNRETLLGSVVTNCSHSQKKSLKSLNCHNTGKGFPGAIVCQEQTVMWLQNLFPMWGGGQR</sequence>
<feature type="coiled-coil region" evidence="13">
    <location>
        <begin position="1824"/>
        <end position="1977"/>
    </location>
</feature>
<evidence type="ECO:0000259" key="16">
    <source>
        <dbReference type="PROSITE" id="PS51844"/>
    </source>
</evidence>
<dbReference type="Gene3D" id="2.30.30.360">
    <property type="entry name" value="Myosin S1 fragment, N-terminal"/>
    <property type="match status" value="1"/>
</dbReference>
<dbReference type="Proteomes" id="UP000030759">
    <property type="component" value="Unassembled WGS sequence"/>
</dbReference>
<dbReference type="GO" id="GO:0005516">
    <property type="term" value="F:calmodulin binding"/>
    <property type="evidence" value="ECO:0007669"/>
    <property type="project" value="UniProtKB-KW"/>
</dbReference>
<dbReference type="InterPro" id="IPR016024">
    <property type="entry name" value="ARM-type_fold"/>
</dbReference>
<dbReference type="GO" id="GO:0051015">
    <property type="term" value="F:actin filament binding"/>
    <property type="evidence" value="ECO:0007669"/>
    <property type="project" value="InterPro"/>
</dbReference>
<proteinExistence type="inferred from homology"/>
<gene>
    <name evidence="17" type="ORF">H671_4g11865</name>
</gene>
<keyword evidence="5" id="KW-0112">Calmodulin-binding</keyword>
<feature type="domain" description="Myosin N-terminal SH3-like" evidence="16">
    <location>
        <begin position="1012"/>
        <end position="1062"/>
    </location>
</feature>
<dbReference type="InterPro" id="IPR001609">
    <property type="entry name" value="Myosin_head_motor_dom-like"/>
</dbReference>
<keyword evidence="6 13" id="KW-0175">Coiled coil</keyword>
<evidence type="ECO:0000256" key="6">
    <source>
        <dbReference type="ARBA" id="ARBA00023054"/>
    </source>
</evidence>
<dbReference type="Gene3D" id="1.20.5.1160">
    <property type="entry name" value="Vasodilator-stimulated phosphoprotein"/>
    <property type="match status" value="1"/>
</dbReference>
<dbReference type="InterPro" id="IPR027417">
    <property type="entry name" value="P-loop_NTPase"/>
</dbReference>
<evidence type="ECO:0000313" key="17">
    <source>
        <dbReference type="EMBL" id="ERE76407.1"/>
    </source>
</evidence>
<dbReference type="Gene3D" id="1.20.58.530">
    <property type="match status" value="1"/>
</dbReference>
<dbReference type="FunFam" id="1.20.120.720:FF:000001">
    <property type="entry name" value="Myosin heavy chain, muscle"/>
    <property type="match status" value="1"/>
</dbReference>
<evidence type="ECO:0000256" key="7">
    <source>
        <dbReference type="ARBA" id="ARBA00023123"/>
    </source>
</evidence>
<reference evidence="18" key="1">
    <citation type="journal article" date="2013" name="Nat. Biotechnol.">
        <title>Chinese hamster genome sequenced from sorted chromosomes.</title>
        <authorList>
            <person name="Brinkrolf K."/>
            <person name="Rupp O."/>
            <person name="Laux H."/>
            <person name="Kollin F."/>
            <person name="Ernst W."/>
            <person name="Linke B."/>
            <person name="Kofler R."/>
            <person name="Romand S."/>
            <person name="Hesse F."/>
            <person name="Budach W.E."/>
            <person name="Galosy S."/>
            <person name="Muller D."/>
            <person name="Noll T."/>
            <person name="Wienberg J."/>
            <person name="Jostock T."/>
            <person name="Leonard M."/>
            <person name="Grillari J."/>
            <person name="Tauch A."/>
            <person name="Goesmann A."/>
            <person name="Helk B."/>
            <person name="Mott J.E."/>
            <person name="Puhler A."/>
            <person name="Borth N."/>
        </authorList>
    </citation>
    <scope>NUCLEOTIDE SEQUENCE [LARGE SCALE GENOMIC DNA]</scope>
    <source>
        <strain evidence="18">17A/GY</strain>
    </source>
</reference>
<keyword evidence="3 12" id="KW-0547">Nucleotide-binding</keyword>
<dbReference type="EMBL" id="KE674462">
    <property type="protein sequence ID" value="ERE76407.1"/>
    <property type="molecule type" value="Genomic_DNA"/>
</dbReference>
<dbReference type="InterPro" id="IPR036961">
    <property type="entry name" value="Kinesin_motor_dom_sf"/>
</dbReference>
<dbReference type="Gene3D" id="1.20.5.340">
    <property type="match status" value="3"/>
</dbReference>
<feature type="binding site" evidence="12">
    <location>
        <begin position="1159"/>
        <end position="1166"/>
    </location>
    <ligand>
        <name>ATP</name>
        <dbReference type="ChEBI" id="CHEBI:30616"/>
    </ligand>
</feature>
<feature type="domain" description="Myosin motor" evidence="15">
    <location>
        <begin position="1066"/>
        <end position="1753"/>
    </location>
</feature>
<dbReference type="Gene3D" id="1.20.5.4820">
    <property type="match status" value="1"/>
</dbReference>
<keyword evidence="9" id="KW-0514">Muscle protein</keyword>
<dbReference type="InterPro" id="IPR002928">
    <property type="entry name" value="Myosin_tail"/>
</dbReference>
<evidence type="ECO:0000256" key="12">
    <source>
        <dbReference type="PROSITE-ProRule" id="PRU00782"/>
    </source>
</evidence>
<dbReference type="Pfam" id="PF02736">
    <property type="entry name" value="Myosin_N"/>
    <property type="match status" value="1"/>
</dbReference>
<comment type="similarity">
    <text evidence="1 12">Belongs to the TRAFAC class myosin-kinesin ATPase superfamily. Myosin family.</text>
</comment>
<dbReference type="FunFam" id="1.20.5.340:FF:000019">
    <property type="entry name" value="Myosin heavy chain, isoform G"/>
    <property type="match status" value="1"/>
</dbReference>
<evidence type="ECO:0000259" key="15">
    <source>
        <dbReference type="PROSITE" id="PS51456"/>
    </source>
</evidence>
<evidence type="ECO:0000256" key="10">
    <source>
        <dbReference type="ARBA" id="ARBA00023203"/>
    </source>
</evidence>
<keyword evidence="10 12" id="KW-0009">Actin-binding</keyword>
<evidence type="ECO:0000256" key="13">
    <source>
        <dbReference type="SAM" id="Coils"/>
    </source>
</evidence>
<feature type="coiled-coil region" evidence="13">
    <location>
        <begin position="2535"/>
        <end position="2829"/>
    </location>
</feature>
<evidence type="ECO:0000256" key="5">
    <source>
        <dbReference type="ARBA" id="ARBA00022860"/>
    </source>
</evidence>
<feature type="coiled-coil region" evidence="13">
    <location>
        <begin position="670"/>
        <end position="729"/>
    </location>
</feature>
<dbReference type="SUPFAM" id="SSF48371">
    <property type="entry name" value="ARM repeat"/>
    <property type="match status" value="1"/>
</dbReference>
<keyword evidence="8 12" id="KW-0505">Motor protein</keyword>
<feature type="coiled-coil region" evidence="13">
    <location>
        <begin position="768"/>
        <end position="907"/>
    </location>
</feature>
<feature type="coiled-coil region" evidence="13">
    <location>
        <begin position="2006"/>
        <end position="2033"/>
    </location>
</feature>
<evidence type="ECO:0000256" key="3">
    <source>
        <dbReference type="ARBA" id="ARBA00022741"/>
    </source>
</evidence>
<dbReference type="CDD" id="cd14929">
    <property type="entry name" value="MYSc_Myh15_mammals"/>
    <property type="match status" value="1"/>
</dbReference>
<dbReference type="Gene3D" id="1.20.120.720">
    <property type="entry name" value="Myosin VI head, motor domain, U50 subdomain"/>
    <property type="match status" value="1"/>
</dbReference>